<accession>A0A7R8D5K3</accession>
<proteinExistence type="predicted"/>
<protein>
    <submittedName>
        <fullName evidence="1">(salmon louse) hypothetical protein</fullName>
    </submittedName>
</protein>
<dbReference type="EMBL" id="HG994586">
    <property type="protein sequence ID" value="CAF3007153.1"/>
    <property type="molecule type" value="Genomic_DNA"/>
</dbReference>
<dbReference type="AlphaFoldDB" id="A0A7R8D5K3"/>
<sequence>MGLSMKEDNYEESISILKNTNARGRFVVLNLVIKLAKLLFAKNDGSELHGIYDTIYQVKGPLESNDVLVDEENDQRFVLPILEEKISGSLRENSDRYVNTLSIENITLEDFLKHIQLSARITESRPIKINTLQDCRKRRMNIKIM</sequence>
<organism evidence="1 2">
    <name type="scientific">Lepeophtheirus salmonis</name>
    <name type="common">Salmon louse</name>
    <name type="synonym">Caligus salmonis</name>
    <dbReference type="NCBI Taxonomy" id="72036"/>
    <lineage>
        <taxon>Eukaryota</taxon>
        <taxon>Metazoa</taxon>
        <taxon>Ecdysozoa</taxon>
        <taxon>Arthropoda</taxon>
        <taxon>Crustacea</taxon>
        <taxon>Multicrustacea</taxon>
        <taxon>Hexanauplia</taxon>
        <taxon>Copepoda</taxon>
        <taxon>Siphonostomatoida</taxon>
        <taxon>Caligidae</taxon>
        <taxon>Lepeophtheirus</taxon>
    </lineage>
</organism>
<reference evidence="1" key="1">
    <citation type="submission" date="2021-02" db="EMBL/GenBank/DDBJ databases">
        <authorList>
            <person name="Bekaert M."/>
        </authorList>
    </citation>
    <scope>NUCLEOTIDE SEQUENCE</scope>
    <source>
        <strain evidence="1">IoA-00</strain>
    </source>
</reference>
<evidence type="ECO:0000313" key="1">
    <source>
        <dbReference type="EMBL" id="CAF3007153.1"/>
    </source>
</evidence>
<gene>
    <name evidence="1" type="ORF">LSAA_12860</name>
</gene>
<evidence type="ECO:0000313" key="2">
    <source>
        <dbReference type="Proteomes" id="UP000675881"/>
    </source>
</evidence>
<keyword evidence="2" id="KW-1185">Reference proteome</keyword>
<name>A0A7R8D5K3_LEPSM</name>
<dbReference type="Proteomes" id="UP000675881">
    <property type="component" value="Chromosome 7"/>
</dbReference>